<sequence length="367" mass="42970">MPIRILQVVNSMNHAGLETMLMNYYRNIDRNRIQFDFLTHRDFVGDYDSEILEMGGHIYHAPRLYPQNYVKYFHFMRDFFAEHPEYKIVHSHIDSMSYLPLLAAKKAGVPIRIAHSHNTSIDLDYKFILKELFRYKIVNVANEFCACGQEAGKYLFRDKRKFTYIPNAIDKNNFVYNPNIRRKIRKQLSLNGKLVIGNVGRLVNQKNQSFLIDILNILIRNDINSHLIIVGVGKKEKRLKEKVEKLNLKKYVSFLGNRNDVNELYQAMDVFVMPSLYEGIPVVGIEAQFSGLPCIFSENIPKEVAFSKNSEFISLKSSKYDWAKLIYKSANNSESREILKLNNNDYDISKSYRILENFYLNLSRKCE</sequence>
<dbReference type="Proteomes" id="UP000616837">
    <property type="component" value="Unassembled WGS sequence"/>
</dbReference>
<reference evidence="3 4" key="1">
    <citation type="submission" date="2020-08" db="EMBL/GenBank/DDBJ databases">
        <title>A Genomic Blueprint of the Chicken Gut Microbiome.</title>
        <authorList>
            <person name="Gilroy R."/>
            <person name="Ravi A."/>
            <person name="Getino M."/>
            <person name="Pursley I."/>
            <person name="Horton D.L."/>
            <person name="Alikhan N.-F."/>
            <person name="Baker D."/>
            <person name="Gharbi K."/>
            <person name="Hall N."/>
            <person name="Watson M."/>
            <person name="Adriaenssens E.M."/>
            <person name="Foster-Nyarko E."/>
            <person name="Jarju S."/>
            <person name="Secka A."/>
            <person name="Antonio M."/>
            <person name="Oren A."/>
            <person name="Chaudhuri R."/>
            <person name="La Ragione R.M."/>
            <person name="Hildebrand F."/>
            <person name="Pallen M.J."/>
        </authorList>
    </citation>
    <scope>NUCLEOTIDE SEQUENCE [LARGE SCALE GENOMIC DNA]</scope>
    <source>
        <strain evidence="3 4">Sa3CUN2</strain>
    </source>
</reference>
<dbReference type="InterPro" id="IPR028098">
    <property type="entry name" value="Glyco_trans_4-like_N"/>
</dbReference>
<proteinExistence type="predicted"/>
<organism evidence="3 4">
    <name type="scientific">Limosilactobacillus avistercoris</name>
    <dbReference type="NCBI Taxonomy" id="2762243"/>
    <lineage>
        <taxon>Bacteria</taxon>
        <taxon>Bacillati</taxon>
        <taxon>Bacillota</taxon>
        <taxon>Bacilli</taxon>
        <taxon>Lactobacillales</taxon>
        <taxon>Lactobacillaceae</taxon>
        <taxon>Limosilactobacillus</taxon>
    </lineage>
</organism>
<dbReference type="PANTHER" id="PTHR45947:SF14">
    <property type="entry name" value="SLL1723 PROTEIN"/>
    <property type="match status" value="1"/>
</dbReference>
<keyword evidence="4" id="KW-1185">Reference proteome</keyword>
<comment type="caution">
    <text evidence="3">The sequence shown here is derived from an EMBL/GenBank/DDBJ whole genome shotgun (WGS) entry which is preliminary data.</text>
</comment>
<dbReference type="InterPro" id="IPR050194">
    <property type="entry name" value="Glycosyltransferase_grp1"/>
</dbReference>
<gene>
    <name evidence="3" type="ORF">H9564_06185</name>
</gene>
<evidence type="ECO:0000313" key="4">
    <source>
        <dbReference type="Proteomes" id="UP000616837"/>
    </source>
</evidence>
<dbReference type="EMBL" id="JACSQW010000014">
    <property type="protein sequence ID" value="MBD7895290.1"/>
    <property type="molecule type" value="Genomic_DNA"/>
</dbReference>
<name>A0ABR8PDD7_9LACO</name>
<accession>A0ABR8PDD7</accession>
<dbReference type="CDD" id="cd03812">
    <property type="entry name" value="GT4_CapH-like"/>
    <property type="match status" value="1"/>
</dbReference>
<dbReference type="RefSeq" id="WP_191684619.1">
    <property type="nucleotide sequence ID" value="NZ_JACSQW010000014.1"/>
</dbReference>
<evidence type="ECO:0000259" key="2">
    <source>
        <dbReference type="Pfam" id="PF13439"/>
    </source>
</evidence>
<evidence type="ECO:0000313" key="3">
    <source>
        <dbReference type="EMBL" id="MBD7895290.1"/>
    </source>
</evidence>
<dbReference type="InterPro" id="IPR001296">
    <property type="entry name" value="Glyco_trans_1"/>
</dbReference>
<dbReference type="Pfam" id="PF13439">
    <property type="entry name" value="Glyco_transf_4"/>
    <property type="match status" value="1"/>
</dbReference>
<feature type="domain" description="Glycosyl transferase family 1" evidence="1">
    <location>
        <begin position="182"/>
        <end position="340"/>
    </location>
</feature>
<dbReference type="PANTHER" id="PTHR45947">
    <property type="entry name" value="SULFOQUINOVOSYL TRANSFERASE SQD2"/>
    <property type="match status" value="1"/>
</dbReference>
<dbReference type="SUPFAM" id="SSF53756">
    <property type="entry name" value="UDP-Glycosyltransferase/glycogen phosphorylase"/>
    <property type="match status" value="1"/>
</dbReference>
<dbReference type="Pfam" id="PF00534">
    <property type="entry name" value="Glycos_transf_1"/>
    <property type="match status" value="1"/>
</dbReference>
<evidence type="ECO:0000259" key="1">
    <source>
        <dbReference type="Pfam" id="PF00534"/>
    </source>
</evidence>
<feature type="domain" description="Glycosyltransferase subfamily 4-like N-terminal" evidence="2">
    <location>
        <begin position="16"/>
        <end position="171"/>
    </location>
</feature>
<protein>
    <submittedName>
        <fullName evidence="3">Glycosyltransferase family 1 protein</fullName>
    </submittedName>
</protein>
<dbReference type="Gene3D" id="3.40.50.2000">
    <property type="entry name" value="Glycogen Phosphorylase B"/>
    <property type="match status" value="2"/>
</dbReference>